<dbReference type="Proteomes" id="UP000184192">
    <property type="component" value="Unassembled WGS sequence"/>
</dbReference>
<dbReference type="PROSITE" id="PS51257">
    <property type="entry name" value="PROKAR_LIPOPROTEIN"/>
    <property type="match status" value="1"/>
</dbReference>
<accession>A0A1M6EUB3</accession>
<organism evidence="3 4">
    <name type="scientific">Bacteroides stercorirosoris</name>
    <dbReference type="NCBI Taxonomy" id="871324"/>
    <lineage>
        <taxon>Bacteria</taxon>
        <taxon>Pseudomonadati</taxon>
        <taxon>Bacteroidota</taxon>
        <taxon>Bacteroidia</taxon>
        <taxon>Bacteroidales</taxon>
        <taxon>Bacteroidaceae</taxon>
        <taxon>Bacteroides</taxon>
    </lineage>
</organism>
<evidence type="ECO:0000313" key="3">
    <source>
        <dbReference type="EMBL" id="SHI88986.1"/>
    </source>
</evidence>
<evidence type="ECO:0000256" key="2">
    <source>
        <dbReference type="SAM" id="SignalP"/>
    </source>
</evidence>
<proteinExistence type="predicted"/>
<name>A0A1M6EUB3_9BACE</name>
<reference evidence="4" key="1">
    <citation type="submission" date="2016-11" db="EMBL/GenBank/DDBJ databases">
        <authorList>
            <person name="Varghese N."/>
            <person name="Submissions S."/>
        </authorList>
    </citation>
    <scope>NUCLEOTIDE SEQUENCE [LARGE SCALE GENOMIC DNA]</scope>
    <source>
        <strain evidence="4">DSM 26884</strain>
    </source>
</reference>
<dbReference type="InterPro" id="IPR008969">
    <property type="entry name" value="CarboxyPept-like_regulatory"/>
</dbReference>
<dbReference type="eggNOG" id="ENOG5032BSZ">
    <property type="taxonomic scope" value="Bacteria"/>
</dbReference>
<feature type="region of interest" description="Disordered" evidence="1">
    <location>
        <begin position="331"/>
        <end position="363"/>
    </location>
</feature>
<dbReference type="SUPFAM" id="SSF49464">
    <property type="entry name" value="Carboxypeptidase regulatory domain-like"/>
    <property type="match status" value="1"/>
</dbReference>
<sequence>MKMNGKLFSFNVRLALMLVAMCGIFAGCYEKEEIDVPTPTPEEATYIVGGIITDAETGAALAGATVNGTTTGADGTYKFTTSVGLQKITISKAGYKTVVTSVNVEEVAKGSTRVYTVNAALYSSSTPETPKTKTNKYNIEGGVFDNAGKAITLTDGAVVIPGLSVSVSGNTFKSVDSDVNNIEPGVYVAVINVKGYETGYANIVIANAGTVEGEGVNVITSKVQVVLQKIADVSPAKYVIEGNIWNTNGVIIADAAVTISLNSGQNYEVGSKNGYYSLTLPTDVVTPTTIATVKINKTGFYPYACSFLVKLVAAGETSVTSVNATLKSIADKAPEGDDGSIGGSTSADVVGSGETTTTTPEEAKKEEAVIVDHETGEETKVTVEDIISSMQESTGEEVKVEEVAVTEVKTEINIPLVSDIVKGEGSSSTVVQEEDRIVIPEGTKVIYTKANETGGTTTVAVAENISVSRDVITEKSETAVRTYEGTPSGVIFTIPMQVKFESPVTVASNEEPDFCLGVMYYNEVTKAWTIDKVGGKRNYATYVDGKFIGNISHFSKFKFGYENGIDTVSIKPILPATFLEKACYTGSAPQLVTIKGSYKGGSMYVDKTPSMATADALKGMKESTITYITDMLTKMIKADNLGVAPVNAYVDTKFSIDKTISAYRQVTGFNLTKTELIKTYTVKVIKADKTEVDVAVTVKSIMSYDLEVRDELNHSGHGHGTDLNAGGGIIDFE</sequence>
<keyword evidence="2" id="KW-0732">Signal</keyword>
<keyword evidence="4" id="KW-1185">Reference proteome</keyword>
<evidence type="ECO:0000256" key="1">
    <source>
        <dbReference type="SAM" id="MobiDB-lite"/>
    </source>
</evidence>
<dbReference type="Gene3D" id="2.60.40.1120">
    <property type="entry name" value="Carboxypeptidase-like, regulatory domain"/>
    <property type="match status" value="1"/>
</dbReference>
<protein>
    <recommendedName>
        <fullName evidence="5">DUF3869 domain-containing protein</fullName>
    </recommendedName>
</protein>
<dbReference type="AlphaFoldDB" id="A0A1M6EUB3"/>
<feature type="signal peptide" evidence="2">
    <location>
        <begin position="1"/>
        <end position="26"/>
    </location>
</feature>
<dbReference type="EMBL" id="FQZN01000010">
    <property type="protein sequence ID" value="SHI88986.1"/>
    <property type="molecule type" value="Genomic_DNA"/>
</dbReference>
<evidence type="ECO:0008006" key="5">
    <source>
        <dbReference type="Google" id="ProtNLM"/>
    </source>
</evidence>
<feature type="chain" id="PRO_5009917197" description="DUF3869 domain-containing protein" evidence="2">
    <location>
        <begin position="27"/>
        <end position="733"/>
    </location>
</feature>
<gene>
    <name evidence="3" type="ORF">SAMN05444350_11068</name>
</gene>
<evidence type="ECO:0000313" key="4">
    <source>
        <dbReference type="Proteomes" id="UP000184192"/>
    </source>
</evidence>